<dbReference type="RefSeq" id="WP_284480566.1">
    <property type="nucleotide sequence ID" value="NZ_JASNJD010000005.1"/>
</dbReference>
<protein>
    <submittedName>
        <fullName evidence="5">Transcription termination/antitermination NusG family protein</fullName>
    </submittedName>
</protein>
<evidence type="ECO:0000313" key="6">
    <source>
        <dbReference type="Proteomes" id="UP001243757"/>
    </source>
</evidence>
<dbReference type="CDD" id="cd06091">
    <property type="entry name" value="KOW_NusG"/>
    <property type="match status" value="1"/>
</dbReference>
<evidence type="ECO:0000256" key="1">
    <source>
        <dbReference type="ARBA" id="ARBA00022814"/>
    </source>
</evidence>
<sequence>MTAEHGAAPIAPEAGPTLQRRSLLESVGLGAQNWYVAQLKPNGLALALRHLSRQGFRGFAPRLAVAGGQKGKTATAPRPVFPGYVFVQFVPEQQRWQAINATRGIARLIVGDPRRPLPLPSSFMAGLMARCDASGVIARPGDLCEGDRIRILSGPFADFITVVDRLDEGDCLSVLIEVMGRPVRTRLPRQIVEKLHAAGADT</sequence>
<dbReference type="SUPFAM" id="SSF50104">
    <property type="entry name" value="Translation proteins SH3-like domain"/>
    <property type="match status" value="1"/>
</dbReference>
<dbReference type="InterPro" id="IPR008991">
    <property type="entry name" value="Translation_prot_SH3-like_sf"/>
</dbReference>
<proteinExistence type="predicted"/>
<dbReference type="InterPro" id="IPR006645">
    <property type="entry name" value="NGN-like_dom"/>
</dbReference>
<keyword evidence="6" id="KW-1185">Reference proteome</keyword>
<organism evidence="5 6">
    <name type="scientific">Pseudodonghicola flavimaris</name>
    <dbReference type="NCBI Taxonomy" id="3050036"/>
    <lineage>
        <taxon>Bacteria</taxon>
        <taxon>Pseudomonadati</taxon>
        <taxon>Pseudomonadota</taxon>
        <taxon>Alphaproteobacteria</taxon>
        <taxon>Rhodobacterales</taxon>
        <taxon>Paracoccaceae</taxon>
        <taxon>Pseudodonghicola</taxon>
    </lineage>
</organism>
<keyword evidence="2" id="KW-0805">Transcription regulation</keyword>
<gene>
    <name evidence="5" type="ORF">QO033_08680</name>
</gene>
<keyword evidence="3" id="KW-0804">Transcription</keyword>
<dbReference type="PANTHER" id="PTHR30265:SF7">
    <property type="entry name" value="TRANSCRIPTION ANTITERMINATION PROTEIN RFAH"/>
    <property type="match status" value="1"/>
</dbReference>
<dbReference type="EMBL" id="JASNJD010000005">
    <property type="protein sequence ID" value="MDK3017750.1"/>
    <property type="molecule type" value="Genomic_DNA"/>
</dbReference>
<dbReference type="Pfam" id="PF02357">
    <property type="entry name" value="NusG"/>
    <property type="match status" value="1"/>
</dbReference>
<name>A0ABT7EZS4_9RHOB</name>
<dbReference type="Proteomes" id="UP001243757">
    <property type="component" value="Unassembled WGS sequence"/>
</dbReference>
<evidence type="ECO:0000256" key="3">
    <source>
        <dbReference type="ARBA" id="ARBA00023163"/>
    </source>
</evidence>
<dbReference type="InterPro" id="IPR043425">
    <property type="entry name" value="NusG-like"/>
</dbReference>
<reference evidence="5 6" key="1">
    <citation type="submission" date="2023-05" db="EMBL/GenBank/DDBJ databases">
        <title>Pseudodonghicola sp. nov.</title>
        <authorList>
            <person name="Huang J."/>
        </authorList>
    </citation>
    <scope>NUCLEOTIDE SEQUENCE [LARGE SCALE GENOMIC DNA]</scope>
    <source>
        <strain evidence="5 6">IC7</strain>
    </source>
</reference>
<comment type="caution">
    <text evidence="5">The sequence shown here is derived from an EMBL/GenBank/DDBJ whole genome shotgun (WGS) entry which is preliminary data.</text>
</comment>
<evidence type="ECO:0000259" key="4">
    <source>
        <dbReference type="SMART" id="SM00738"/>
    </source>
</evidence>
<feature type="domain" description="NusG-like N-terminal" evidence="4">
    <location>
        <begin position="31"/>
        <end position="131"/>
    </location>
</feature>
<accession>A0ABT7EZS4</accession>
<keyword evidence="1" id="KW-0889">Transcription antitermination</keyword>
<dbReference type="PANTHER" id="PTHR30265">
    <property type="entry name" value="RHO-INTERACTING TRANSCRIPTION TERMINATION FACTOR NUSG"/>
    <property type="match status" value="1"/>
</dbReference>
<dbReference type="SUPFAM" id="SSF82679">
    <property type="entry name" value="N-utilization substance G protein NusG, N-terminal domain"/>
    <property type="match status" value="1"/>
</dbReference>
<evidence type="ECO:0000313" key="5">
    <source>
        <dbReference type="EMBL" id="MDK3017750.1"/>
    </source>
</evidence>
<dbReference type="SMART" id="SM00738">
    <property type="entry name" value="NGN"/>
    <property type="match status" value="1"/>
</dbReference>
<dbReference type="Gene3D" id="3.30.70.940">
    <property type="entry name" value="NusG, N-terminal domain"/>
    <property type="match status" value="1"/>
</dbReference>
<dbReference type="InterPro" id="IPR036735">
    <property type="entry name" value="NGN_dom_sf"/>
</dbReference>
<evidence type="ECO:0000256" key="2">
    <source>
        <dbReference type="ARBA" id="ARBA00023015"/>
    </source>
</evidence>